<dbReference type="Proteomes" id="UP001604277">
    <property type="component" value="Unassembled WGS sequence"/>
</dbReference>
<proteinExistence type="predicted"/>
<evidence type="ECO:0000313" key="2">
    <source>
        <dbReference type="Proteomes" id="UP001604277"/>
    </source>
</evidence>
<protein>
    <submittedName>
        <fullName evidence="1">Uncharacterized protein</fullName>
    </submittedName>
</protein>
<comment type="caution">
    <text evidence="1">The sequence shown here is derived from an EMBL/GenBank/DDBJ whole genome shotgun (WGS) entry which is preliminary data.</text>
</comment>
<reference evidence="2" key="1">
    <citation type="submission" date="2024-07" db="EMBL/GenBank/DDBJ databases">
        <title>Two chromosome-level genome assemblies of Korean endemic species Abeliophyllum distichum and Forsythia ovata (Oleaceae).</title>
        <authorList>
            <person name="Jang H."/>
        </authorList>
    </citation>
    <scope>NUCLEOTIDE SEQUENCE [LARGE SCALE GENOMIC DNA]</scope>
</reference>
<dbReference type="EMBL" id="JBFOLJ010000003">
    <property type="protein sequence ID" value="KAL2547406.1"/>
    <property type="molecule type" value="Genomic_DNA"/>
</dbReference>
<organism evidence="1 2">
    <name type="scientific">Forsythia ovata</name>
    <dbReference type="NCBI Taxonomy" id="205694"/>
    <lineage>
        <taxon>Eukaryota</taxon>
        <taxon>Viridiplantae</taxon>
        <taxon>Streptophyta</taxon>
        <taxon>Embryophyta</taxon>
        <taxon>Tracheophyta</taxon>
        <taxon>Spermatophyta</taxon>
        <taxon>Magnoliopsida</taxon>
        <taxon>eudicotyledons</taxon>
        <taxon>Gunneridae</taxon>
        <taxon>Pentapetalae</taxon>
        <taxon>asterids</taxon>
        <taxon>lamiids</taxon>
        <taxon>Lamiales</taxon>
        <taxon>Oleaceae</taxon>
        <taxon>Forsythieae</taxon>
        <taxon>Forsythia</taxon>
    </lineage>
</organism>
<keyword evidence="2" id="KW-1185">Reference proteome</keyword>
<name>A0ABD1WCK8_9LAMI</name>
<gene>
    <name evidence="1" type="ORF">Fot_08936</name>
</gene>
<accession>A0ABD1WCK8</accession>
<dbReference type="AlphaFoldDB" id="A0ABD1WCK8"/>
<sequence length="168" mass="18690">MEKIILPTRWRRSNPAGGVPRGPCEQRAGAVALYWWCLVATLDRLREQQPEAAACVWQRSHVLYHVLPSCPYIIPVHELMIGVPMAAKHLVESTTSSLTSASVGIKPNLPFLKTQIFDDEPDVSKMNSRCYAVPHYLGKFFLGLHVSVLGTSQKPTLRNRVDSPTSIA</sequence>
<evidence type="ECO:0000313" key="1">
    <source>
        <dbReference type="EMBL" id="KAL2547406.1"/>
    </source>
</evidence>